<feature type="transmembrane region" description="Helical" evidence="1">
    <location>
        <begin position="137"/>
        <end position="161"/>
    </location>
</feature>
<dbReference type="HOGENOM" id="CLU_865707_0_0_10"/>
<evidence type="ECO:0008006" key="4">
    <source>
        <dbReference type="Google" id="ProtNLM"/>
    </source>
</evidence>
<keyword evidence="1" id="KW-0472">Membrane</keyword>
<feature type="transmembrane region" description="Helical" evidence="1">
    <location>
        <begin position="173"/>
        <end position="192"/>
    </location>
</feature>
<evidence type="ECO:0000256" key="1">
    <source>
        <dbReference type="SAM" id="Phobius"/>
    </source>
</evidence>
<dbReference type="Proteomes" id="UP000007519">
    <property type="component" value="Chromosome"/>
</dbReference>
<dbReference type="AlphaFoldDB" id="H6KZX3"/>
<feature type="transmembrane region" description="Helical" evidence="1">
    <location>
        <begin position="219"/>
        <end position="240"/>
    </location>
</feature>
<evidence type="ECO:0000313" key="3">
    <source>
        <dbReference type="Proteomes" id="UP000007519"/>
    </source>
</evidence>
<feature type="transmembrane region" description="Helical" evidence="1">
    <location>
        <begin position="303"/>
        <end position="320"/>
    </location>
</feature>
<reference evidence="2 3" key="1">
    <citation type="journal article" date="2012" name="Stand. Genomic Sci.">
        <title>Complete genome sequencing and analysis of Saprospira grandis str. Lewin, a predatory marine bacterium.</title>
        <authorList>
            <person name="Saw J.H."/>
            <person name="Yuryev A."/>
            <person name="Kanbe M."/>
            <person name="Hou S."/>
            <person name="Young A.G."/>
            <person name="Aizawa S."/>
            <person name="Alam M."/>
        </authorList>
    </citation>
    <scope>NUCLEOTIDE SEQUENCE [LARGE SCALE GENOMIC DNA]</scope>
    <source>
        <strain evidence="2 3">Lewin</strain>
    </source>
</reference>
<keyword evidence="1" id="KW-1133">Transmembrane helix</keyword>
<proteinExistence type="predicted"/>
<accession>H6KZX3</accession>
<name>H6KZX3_SAPGL</name>
<feature type="transmembrane region" description="Helical" evidence="1">
    <location>
        <begin position="84"/>
        <end position="117"/>
    </location>
</feature>
<organism evidence="2 3">
    <name type="scientific">Saprospira grandis (strain Lewin)</name>
    <dbReference type="NCBI Taxonomy" id="984262"/>
    <lineage>
        <taxon>Bacteria</taxon>
        <taxon>Pseudomonadati</taxon>
        <taxon>Bacteroidota</taxon>
        <taxon>Saprospiria</taxon>
        <taxon>Saprospirales</taxon>
        <taxon>Saprospiraceae</taxon>
        <taxon>Saprospira</taxon>
    </lineage>
</organism>
<keyword evidence="1" id="KW-0812">Transmembrane</keyword>
<feature type="transmembrane region" description="Helical" evidence="1">
    <location>
        <begin position="12"/>
        <end position="31"/>
    </location>
</feature>
<dbReference type="OrthoDB" id="9823762at2"/>
<evidence type="ECO:0000313" key="2">
    <source>
        <dbReference type="EMBL" id="AFC25980.1"/>
    </source>
</evidence>
<protein>
    <recommendedName>
        <fullName evidence="4">Beta-carotene 15,15'-monooxygenase</fullName>
    </recommendedName>
</protein>
<dbReference type="EMBL" id="CP002831">
    <property type="protein sequence ID" value="AFC25980.1"/>
    <property type="molecule type" value="Genomic_DNA"/>
</dbReference>
<gene>
    <name evidence="2" type="ordered locus">SGRA_3252</name>
</gene>
<dbReference type="RefSeq" id="WP_015693575.1">
    <property type="nucleotide sequence ID" value="NC_016940.1"/>
</dbReference>
<feature type="transmembrane region" description="Helical" evidence="1">
    <location>
        <begin position="252"/>
        <end position="269"/>
    </location>
</feature>
<feature type="transmembrane region" description="Helical" evidence="1">
    <location>
        <begin position="51"/>
        <end position="72"/>
    </location>
</feature>
<feature type="transmembrane region" description="Helical" evidence="1">
    <location>
        <begin position="275"/>
        <end position="291"/>
    </location>
</feature>
<keyword evidence="3" id="KW-1185">Reference proteome</keyword>
<sequence length="321" mass="36102">MLSLFRNNHIITGFFVLIYGVLLLLPVFFLSDTASLADLGPLAPYFGGSGLGANLLFLLLAFVLAFGLNQLVNRFRLGRQSTFFVAISSLLGLALFPESLGLSPVLLGNLSLLLCFYNLYRSYEQKNSVLPLSNAALFMGLSMQFYLPFALYLPAFLLAWITLRPISIRDFSVILLSGSIPAFLTGTAYFLFDHWGDFAQSYAFSNWLHRDFSSLNSPFLLASFGAALLIFLLSWANFQTLKQKTTIKEQKFLQLIFIFLFFAPLQLLAYQGIPAQLTACLLPMALLLGLQWQAWKNSRWAELWQLLFLAIAALAQYYPLF</sequence>
<dbReference type="KEGG" id="sgn:SGRA_3252"/>